<dbReference type="PROSITE" id="PS51471">
    <property type="entry name" value="FE2OG_OXY"/>
    <property type="match status" value="1"/>
</dbReference>
<dbReference type="InterPro" id="IPR032854">
    <property type="entry name" value="ALKBH3"/>
</dbReference>
<dbReference type="PANTHER" id="PTHR31212:SF4">
    <property type="entry name" value="ALPHA-KETOGLUTARATE-DEPENDENT DIOXYGENASE ALKB HOMOLOG 3"/>
    <property type="match status" value="1"/>
</dbReference>
<name>A0A2I2L3V6_9VIRU</name>
<dbReference type="InterPro" id="IPR027450">
    <property type="entry name" value="AlkB-like"/>
</dbReference>
<dbReference type="GO" id="GO:0006307">
    <property type="term" value="P:DNA alkylation repair"/>
    <property type="evidence" value="ECO:0007669"/>
    <property type="project" value="InterPro"/>
</dbReference>
<dbReference type="InterPro" id="IPR037151">
    <property type="entry name" value="AlkB-like_sf"/>
</dbReference>
<evidence type="ECO:0000313" key="2">
    <source>
        <dbReference type="EMBL" id="SNW62200.1"/>
    </source>
</evidence>
<dbReference type="Proteomes" id="UP000236316">
    <property type="component" value="Segment"/>
</dbReference>
<proteinExistence type="predicted"/>
<feature type="domain" description="Fe2OG dioxygenase" evidence="1">
    <location>
        <begin position="130"/>
        <end position="235"/>
    </location>
</feature>
<dbReference type="InterPro" id="IPR005123">
    <property type="entry name" value="Oxoglu/Fe-dep_dioxygenase_dom"/>
</dbReference>
<keyword evidence="2" id="KW-0223">Dioxygenase</keyword>
<dbReference type="Gene3D" id="2.60.120.590">
    <property type="entry name" value="Alpha-ketoglutarate-dependent dioxygenase AlkB-like"/>
    <property type="match status" value="1"/>
</dbReference>
<dbReference type="OrthoDB" id="11752at10239"/>
<evidence type="ECO:0000259" key="1">
    <source>
        <dbReference type="PROSITE" id="PS51471"/>
    </source>
</evidence>
<gene>
    <name evidence="2" type="ORF">ORPV_296</name>
</gene>
<protein>
    <submittedName>
        <fullName evidence="2">Alkylated DNA repair dioxygenase AlkB</fullName>
    </submittedName>
</protein>
<dbReference type="EMBL" id="LT906555">
    <property type="protein sequence ID" value="SNW62200.1"/>
    <property type="molecule type" value="Genomic_DNA"/>
</dbReference>
<dbReference type="KEGG" id="vg:35382068"/>
<dbReference type="GeneID" id="35382068"/>
<dbReference type="SUPFAM" id="SSF51197">
    <property type="entry name" value="Clavaminate synthase-like"/>
    <property type="match status" value="1"/>
</dbReference>
<evidence type="ECO:0000313" key="3">
    <source>
        <dbReference type="Proteomes" id="UP000236316"/>
    </source>
</evidence>
<sequence>MEAMQNEMRFFKKLELSGATAYILPLKNAVVWYIPNYFSSVDNMVKIGGNEVNISHIKSTGNLMDYILKNLPLVQGEITIYGKKRLEPRLNYACGDVSTHNYSNKKMVVNPWDRCILDLKTFISLDTQLFYNSSLINYYRDGHDKIGEHSDKEIAEGMADAYKTVATYSLGTSRKFRFKGKKADEQGHFEKYELLVKDGDLLIMGPTCQDHYTHCIPEEAKVKSPRISITLRYLKSN</sequence>
<keyword evidence="3" id="KW-1185">Reference proteome</keyword>
<organism evidence="2">
    <name type="scientific">Orpheovirus IHUMI-LCC2</name>
    <dbReference type="NCBI Taxonomy" id="2023057"/>
    <lineage>
        <taxon>Viruses</taxon>
        <taxon>Varidnaviria</taxon>
        <taxon>Bamfordvirae</taxon>
        <taxon>Nucleocytoviricota</taxon>
        <taxon>Megaviricetes</taxon>
        <taxon>Pimascovirales</taxon>
        <taxon>Ocovirineae</taxon>
        <taxon>Orpheoviridae</taxon>
        <taxon>Alphaorpheovirus</taxon>
        <taxon>Alphaorpheovirus massiliense</taxon>
    </lineage>
</organism>
<accession>A0A2I2L3V6</accession>
<dbReference type="Pfam" id="PF13532">
    <property type="entry name" value="2OG-FeII_Oxy_2"/>
    <property type="match status" value="1"/>
</dbReference>
<keyword evidence="2" id="KW-0560">Oxidoreductase</keyword>
<dbReference type="PANTHER" id="PTHR31212">
    <property type="entry name" value="ALPHA-KETOGLUTARATE-DEPENDENT DIOXYGENASE ALKB HOMOLOG 3"/>
    <property type="match status" value="1"/>
</dbReference>
<dbReference type="GO" id="GO:0051213">
    <property type="term" value="F:dioxygenase activity"/>
    <property type="evidence" value="ECO:0007669"/>
    <property type="project" value="UniProtKB-KW"/>
</dbReference>
<dbReference type="RefSeq" id="YP_009448502.1">
    <property type="nucleotide sequence ID" value="NC_036594.1"/>
</dbReference>
<reference evidence="2" key="1">
    <citation type="submission" date="2017-08" db="EMBL/GenBank/DDBJ databases">
        <authorList>
            <consortium name="Urmite Genomes"/>
        </authorList>
    </citation>
    <scope>NUCLEOTIDE SEQUENCE [LARGE SCALE GENOMIC DNA]</scope>
    <source>
        <strain evidence="2">IHUMI-LCC2</strain>
    </source>
</reference>